<evidence type="ECO:0000313" key="3">
    <source>
        <dbReference type="EMBL" id="NKY32368.1"/>
    </source>
</evidence>
<reference evidence="3 4" key="1">
    <citation type="submission" date="2020-04" db="EMBL/GenBank/DDBJ databases">
        <title>MicrobeNet Type strains.</title>
        <authorList>
            <person name="Nicholson A.C."/>
        </authorList>
    </citation>
    <scope>NUCLEOTIDE SEQUENCE [LARGE SCALE GENOMIC DNA]</scope>
    <source>
        <strain evidence="3 4">DSM 45078</strain>
    </source>
</reference>
<dbReference type="EMBL" id="JAAXOO010000001">
    <property type="protein sequence ID" value="NKY32368.1"/>
    <property type="molecule type" value="Genomic_DNA"/>
</dbReference>
<dbReference type="Proteomes" id="UP000565715">
    <property type="component" value="Unassembled WGS sequence"/>
</dbReference>
<dbReference type="RefSeq" id="WP_068036509.1">
    <property type="nucleotide sequence ID" value="NZ_JAAXOO010000001.1"/>
</dbReference>
<feature type="domain" description="PPM-type phosphatase" evidence="2">
    <location>
        <begin position="98"/>
        <end position="365"/>
    </location>
</feature>
<evidence type="ECO:0000313" key="4">
    <source>
        <dbReference type="Proteomes" id="UP000565715"/>
    </source>
</evidence>
<organism evidence="3 4">
    <name type="scientific">Nocardia speluncae</name>
    <dbReference type="NCBI Taxonomy" id="419477"/>
    <lineage>
        <taxon>Bacteria</taxon>
        <taxon>Bacillati</taxon>
        <taxon>Actinomycetota</taxon>
        <taxon>Actinomycetes</taxon>
        <taxon>Mycobacteriales</taxon>
        <taxon>Nocardiaceae</taxon>
        <taxon>Nocardia</taxon>
    </lineage>
</organism>
<gene>
    <name evidence="3" type="ORF">HGA13_04670</name>
</gene>
<accession>A0A846X8R0</accession>
<dbReference type="InterPro" id="IPR001932">
    <property type="entry name" value="PPM-type_phosphatase-like_dom"/>
</dbReference>
<dbReference type="AlphaFoldDB" id="A0A846X8R0"/>
<protein>
    <submittedName>
        <fullName evidence="3">Phosphatase</fullName>
    </submittedName>
</protein>
<evidence type="ECO:0000259" key="2">
    <source>
        <dbReference type="PROSITE" id="PS51746"/>
    </source>
</evidence>
<comment type="caution">
    <text evidence="3">The sequence shown here is derived from an EMBL/GenBank/DDBJ whole genome shotgun (WGS) entry which is preliminary data.</text>
</comment>
<evidence type="ECO:0000256" key="1">
    <source>
        <dbReference type="SAM" id="MobiDB-lite"/>
    </source>
</evidence>
<sequence length="369" mass="38057">MNRETNAGGAESGDILDAVTEPMPAVRDTLDTRRRAAAAERTVPRQAVTPGVHRVALPDDGLAEVVCVHCGTEGRGPRCPVCDHPHRLQDRFEADLGVAGLVTDRGIVHARNEDAVAAAVVPDDSGQPETLVLVVCDGVSSSPDPQAASGTAVRTGVDACLAALAEDRTAEEATAAGMAAASEAVRNLVGPDGDAPSCTYVSAIVRTEADGRVSVTVSNIGDSRAYWLAAGDQVSEHPAGPGHSGPLAGPQKLTVDDSWAQTLIEAGAMDEQAAMADPRAHTLMRWLGADAGQQPWSGDSIRSYYVDGPGSLLLCTDGLWNYLPGPAELSQRALGMPTSDGARALVDYAVVCGGSDNITVALAPISDGR</sequence>
<dbReference type="SMART" id="SM00332">
    <property type="entry name" value="PP2Cc"/>
    <property type="match status" value="1"/>
</dbReference>
<proteinExistence type="predicted"/>
<dbReference type="PROSITE" id="PS51746">
    <property type="entry name" value="PPM_2"/>
    <property type="match status" value="1"/>
</dbReference>
<feature type="region of interest" description="Disordered" evidence="1">
    <location>
        <begin position="1"/>
        <end position="22"/>
    </location>
</feature>
<dbReference type="Gene3D" id="3.60.40.10">
    <property type="entry name" value="PPM-type phosphatase domain"/>
    <property type="match status" value="1"/>
</dbReference>
<dbReference type="SUPFAM" id="SSF81606">
    <property type="entry name" value="PP2C-like"/>
    <property type="match status" value="1"/>
</dbReference>
<dbReference type="InterPro" id="IPR036457">
    <property type="entry name" value="PPM-type-like_dom_sf"/>
</dbReference>
<keyword evidence="4" id="KW-1185">Reference proteome</keyword>
<name>A0A846X8R0_9NOCA</name>